<keyword evidence="3" id="KW-1185">Reference proteome</keyword>
<dbReference type="InterPro" id="IPR043502">
    <property type="entry name" value="DNA/RNA_pol_sf"/>
</dbReference>
<name>A0A540NIV5_MALBA</name>
<reference evidence="2 3" key="1">
    <citation type="journal article" date="2019" name="G3 (Bethesda)">
        <title>Sequencing of a Wild Apple (Malus baccata) Genome Unravels the Differences Between Cultivated and Wild Apple Species Regarding Disease Resistance and Cold Tolerance.</title>
        <authorList>
            <person name="Chen X."/>
        </authorList>
    </citation>
    <scope>NUCLEOTIDE SEQUENCE [LARGE SCALE GENOMIC DNA]</scope>
    <source>
        <strain evidence="3">cv. Shandingzi</strain>
        <tissue evidence="2">Leaves</tissue>
    </source>
</reference>
<dbReference type="Pfam" id="PF00078">
    <property type="entry name" value="RVT_1"/>
    <property type="match status" value="1"/>
</dbReference>
<evidence type="ECO:0000313" key="3">
    <source>
        <dbReference type="Proteomes" id="UP000315295"/>
    </source>
</evidence>
<sequence>MSDTCNFTHLNTSGAAFTWSNGWRSRGRTERRLDRSLCDISWFDSWPHSNCIALPKVVSDHNPLIFSGSRVLRNGHRPFRFQSMWVQHPSFRETVTHCWRNTVVYGCPMFIILQKLKALKTCLRQWNFSIFGDVHNRVANARHNLYMIQQRISTEGINNDLFEEEIVAKTTVMESLQMQEAFWKDRARVKWLTKGDRNSSFFHAYARIKSSSSHISCILDGNNLLTDPLAIANHIVNFYQNLFGSSFTPSGIDEVCEVIQSMVTDSENDLLSALPTDEEIKEAVFSLSASSAPGPDGFPGFFYHHCWDIVSFDVIQFVKQFFQSNWLYPNTNSNFLVLIPKVEDAISMTHFKPIALANFLFKIIPKILAVRLSHVVQRIISPHQAAFIPGRRITDCIGLVSECFNVLDKKTRGGNMGVKVDIAKAFDTLDWSFLLRVLTNFGFSTCFIDWVSTILRSAKLSILINGSPHGFFSCSRGVRQGDPLSPLLFCLAEEALSRGLSRLQLDGLTKPTFAPRGCISPSHVLYADDLFIFCRSDGGTLRNLQGFFDRYSRASGQFINKAKSTFYLGSTSRHRKAVVESYLGFKEGKPPFVYLGVPIFCGKPKRSHLQALADKAKAKLTGWKGKLLSMAGRVQLTQSVFQSMLLHSFTVYKWPSSLLRSLSRCARNFIWSGDVTSKKLVTVSWHQICAPKNEGGLGLRDLGSLNTTALLKLG</sequence>
<dbReference type="EMBL" id="VIEB01000034">
    <property type="protein sequence ID" value="TQE10955.1"/>
    <property type="molecule type" value="Genomic_DNA"/>
</dbReference>
<organism evidence="2 3">
    <name type="scientific">Malus baccata</name>
    <name type="common">Siberian crab apple</name>
    <name type="synonym">Pyrus baccata</name>
    <dbReference type="NCBI Taxonomy" id="106549"/>
    <lineage>
        <taxon>Eukaryota</taxon>
        <taxon>Viridiplantae</taxon>
        <taxon>Streptophyta</taxon>
        <taxon>Embryophyta</taxon>
        <taxon>Tracheophyta</taxon>
        <taxon>Spermatophyta</taxon>
        <taxon>Magnoliopsida</taxon>
        <taxon>eudicotyledons</taxon>
        <taxon>Gunneridae</taxon>
        <taxon>Pentapetalae</taxon>
        <taxon>rosids</taxon>
        <taxon>fabids</taxon>
        <taxon>Rosales</taxon>
        <taxon>Rosaceae</taxon>
        <taxon>Amygdaloideae</taxon>
        <taxon>Maleae</taxon>
        <taxon>Malus</taxon>
    </lineage>
</organism>
<dbReference type="Gene3D" id="3.60.10.10">
    <property type="entry name" value="Endonuclease/exonuclease/phosphatase"/>
    <property type="match status" value="1"/>
</dbReference>
<evidence type="ECO:0000259" key="1">
    <source>
        <dbReference type="PROSITE" id="PS50878"/>
    </source>
</evidence>
<dbReference type="PANTHER" id="PTHR33116:SF80">
    <property type="entry name" value="REVERSE TRANSCRIPTASE ZINC-BINDING DOMAIN-CONTAINING PROTEIN"/>
    <property type="match status" value="1"/>
</dbReference>
<dbReference type="STRING" id="106549.A0A540NIV5"/>
<accession>A0A540NIV5</accession>
<dbReference type="Proteomes" id="UP000315295">
    <property type="component" value="Unassembled WGS sequence"/>
</dbReference>
<dbReference type="SUPFAM" id="SSF56672">
    <property type="entry name" value="DNA/RNA polymerases"/>
    <property type="match status" value="1"/>
</dbReference>
<dbReference type="CDD" id="cd01650">
    <property type="entry name" value="RT_nLTR_like"/>
    <property type="match status" value="1"/>
</dbReference>
<proteinExistence type="predicted"/>
<dbReference type="InterPro" id="IPR000477">
    <property type="entry name" value="RT_dom"/>
</dbReference>
<dbReference type="PANTHER" id="PTHR33116">
    <property type="entry name" value="REVERSE TRANSCRIPTASE ZINC-BINDING DOMAIN-CONTAINING PROTEIN-RELATED-RELATED"/>
    <property type="match status" value="1"/>
</dbReference>
<dbReference type="PROSITE" id="PS50878">
    <property type="entry name" value="RT_POL"/>
    <property type="match status" value="1"/>
</dbReference>
<dbReference type="InterPro" id="IPR036691">
    <property type="entry name" value="Endo/exonu/phosph_ase_sf"/>
</dbReference>
<comment type="caution">
    <text evidence="2">The sequence shown here is derived from an EMBL/GenBank/DDBJ whole genome shotgun (WGS) entry which is preliminary data.</text>
</comment>
<gene>
    <name evidence="2" type="ORF">C1H46_003370</name>
</gene>
<evidence type="ECO:0000313" key="2">
    <source>
        <dbReference type="EMBL" id="TQE10955.1"/>
    </source>
</evidence>
<feature type="domain" description="Reverse transcriptase" evidence="1">
    <location>
        <begin position="320"/>
        <end position="599"/>
    </location>
</feature>
<dbReference type="AlphaFoldDB" id="A0A540NIV5"/>
<protein>
    <recommendedName>
        <fullName evidence="1">Reverse transcriptase domain-containing protein</fullName>
    </recommendedName>
</protein>